<organism evidence="1 2">
    <name type="scientific">Thermocrinis albus (strain DSM 14484 / JCM 11386 / HI 11/12)</name>
    <dbReference type="NCBI Taxonomy" id="638303"/>
    <lineage>
        <taxon>Bacteria</taxon>
        <taxon>Pseudomonadati</taxon>
        <taxon>Aquificota</taxon>
        <taxon>Aquificia</taxon>
        <taxon>Aquificales</taxon>
        <taxon>Aquificaceae</taxon>
        <taxon>Thermocrinis</taxon>
    </lineage>
</organism>
<dbReference type="EMBL" id="CP001931">
    <property type="protein sequence ID" value="ADC89325.1"/>
    <property type="molecule type" value="Genomic_DNA"/>
</dbReference>
<dbReference type="KEGG" id="tal:Thal_0692"/>
<reference evidence="2" key="1">
    <citation type="journal article" date="2010" name="Stand. Genomic Sci.">
        <title>Complete genome sequence of Thermocrinis albus type strain (HI 11/12T).</title>
        <authorList>
            <person name="Wirth R."/>
            <person name="Sikorski J."/>
            <person name="Brambilla E."/>
            <person name="Misra M."/>
            <person name="Lapidus A."/>
            <person name="Copeland A."/>
            <person name="Nolan M."/>
            <person name="Lucas S."/>
            <person name="Chen F."/>
            <person name="Tice H."/>
            <person name="Cheng J.F."/>
            <person name="Han C."/>
            <person name="Detter J.C."/>
            <person name="Tapia R."/>
            <person name="Bruce D."/>
            <person name="Goodwin L."/>
            <person name="Pitluck S."/>
            <person name="Pati A."/>
            <person name="Anderson I."/>
            <person name="Ivanova N."/>
            <person name="Mavromatis K."/>
            <person name="Mikhailova N."/>
            <person name="Chen A."/>
            <person name="Palaniappan K."/>
            <person name="Bilek Y."/>
            <person name="Hader T."/>
            <person name="Land M."/>
            <person name="Hauser L."/>
            <person name="Chang Y.J."/>
            <person name="Jeffries C.D."/>
            <person name="Tindall B.J."/>
            <person name="Rohde M."/>
            <person name="Goker M."/>
            <person name="Bristow J."/>
            <person name="Eisen J.A."/>
            <person name="Markowitz V."/>
            <person name="Hugenholtz P."/>
            <person name="Kyrpides N.C."/>
            <person name="Klenk H.P."/>
        </authorList>
    </citation>
    <scope>NUCLEOTIDE SEQUENCE [LARGE SCALE GENOMIC DNA]</scope>
    <source>
        <strain evidence="2">DSM 14484 / JCM 11386 / HI 11/12</strain>
    </source>
</reference>
<name>D3SQ88_THEAH</name>
<evidence type="ECO:0000313" key="2">
    <source>
        <dbReference type="Proteomes" id="UP000002043"/>
    </source>
</evidence>
<dbReference type="OrthoDB" id="14003at2"/>
<dbReference type="AlphaFoldDB" id="D3SQ88"/>
<keyword evidence="2" id="KW-1185">Reference proteome</keyword>
<gene>
    <name evidence="1" type="ordered locus">Thal_0692</name>
</gene>
<dbReference type="RefSeq" id="WP_012991732.1">
    <property type="nucleotide sequence ID" value="NC_013894.1"/>
</dbReference>
<proteinExistence type="predicted"/>
<dbReference type="HOGENOM" id="CLU_1852471_0_0_0"/>
<protein>
    <submittedName>
        <fullName evidence="1">Uncharacterized protein</fullName>
    </submittedName>
</protein>
<evidence type="ECO:0000313" key="1">
    <source>
        <dbReference type="EMBL" id="ADC89325.1"/>
    </source>
</evidence>
<dbReference type="Proteomes" id="UP000002043">
    <property type="component" value="Chromosome"/>
</dbReference>
<dbReference type="STRING" id="638303.Thal_0692"/>
<accession>D3SQ88</accession>
<sequence>MEYFFFPDVYADRQLIDYYVLVFNLRSESMVRLVERDGRRYIVDIYDWESFKRSAYNVILYEMGDEIGRFEDIETALRTAYRMAYTDAVRLNPKRVEPSLGVGAPPIDVIKRVFPVEFSLDPFPADLDAFLEEVVRSLNETGELEL</sequence>